<protein>
    <recommendedName>
        <fullName evidence="1">C2H2-type domain-containing protein</fullName>
    </recommendedName>
</protein>
<dbReference type="Proteomes" id="UP000682733">
    <property type="component" value="Unassembled WGS sequence"/>
</dbReference>
<sequence>MQKPEYSCSACSFRTLQFKRYVDHFPKTHGTTKNVIISCPLCNVTLKNARSFSCHISKRHKTYVKSEADDNVKDQNMDDRRDDCMIVNNDEFISSDEITADFDGQSDNHSNCEEEKEKSCELLLIMKILHFLLALQSLFYISEAAVAYVASNLADILEWIIDHGDAVRESVFFLRRMEPVNNRLAAAETYFTYSSPTNDFSRIPVDDEKFINVRWSCLPFLNNLSQFLKLPEVQDDLNRAITSTYPVMTDVSDGSFAHDLNITNAVSHKVHKVFFIYWTLLNLKRDHRSRQVSKRLIAACDSSALKYGLLDQVLGDGVEE</sequence>
<evidence type="ECO:0000313" key="4">
    <source>
        <dbReference type="Proteomes" id="UP000677228"/>
    </source>
</evidence>
<evidence type="ECO:0000259" key="1">
    <source>
        <dbReference type="SMART" id="SM00355"/>
    </source>
</evidence>
<dbReference type="Gene3D" id="3.30.160.60">
    <property type="entry name" value="Classic Zinc Finger"/>
    <property type="match status" value="1"/>
</dbReference>
<comment type="caution">
    <text evidence="2">The sequence shown here is derived from an EMBL/GenBank/DDBJ whole genome shotgun (WGS) entry which is preliminary data.</text>
</comment>
<reference evidence="2" key="1">
    <citation type="submission" date="2021-02" db="EMBL/GenBank/DDBJ databases">
        <authorList>
            <person name="Nowell W R."/>
        </authorList>
    </citation>
    <scope>NUCLEOTIDE SEQUENCE</scope>
</reference>
<dbReference type="SMART" id="SM00355">
    <property type="entry name" value="ZnF_C2H2"/>
    <property type="match status" value="2"/>
</dbReference>
<name>A0A8S2CLC7_9BILA</name>
<organism evidence="2 4">
    <name type="scientific">Didymodactylos carnosus</name>
    <dbReference type="NCBI Taxonomy" id="1234261"/>
    <lineage>
        <taxon>Eukaryota</taxon>
        <taxon>Metazoa</taxon>
        <taxon>Spiralia</taxon>
        <taxon>Gnathifera</taxon>
        <taxon>Rotifera</taxon>
        <taxon>Eurotatoria</taxon>
        <taxon>Bdelloidea</taxon>
        <taxon>Philodinida</taxon>
        <taxon>Philodinidae</taxon>
        <taxon>Didymodactylos</taxon>
    </lineage>
</organism>
<proteinExistence type="predicted"/>
<dbReference type="AlphaFoldDB" id="A0A8S2CLC7"/>
<evidence type="ECO:0000313" key="2">
    <source>
        <dbReference type="EMBL" id="CAF0737148.1"/>
    </source>
</evidence>
<accession>A0A8S2CLC7</accession>
<evidence type="ECO:0000313" key="3">
    <source>
        <dbReference type="EMBL" id="CAF3513956.1"/>
    </source>
</evidence>
<gene>
    <name evidence="2" type="ORF">OVA965_LOCUS1208</name>
    <name evidence="3" type="ORF">TMI583_LOCUS1209</name>
</gene>
<feature type="domain" description="C2H2-type" evidence="1">
    <location>
        <begin position="37"/>
        <end position="60"/>
    </location>
</feature>
<dbReference type="EMBL" id="CAJNOK010000211">
    <property type="protein sequence ID" value="CAF0737148.1"/>
    <property type="molecule type" value="Genomic_DNA"/>
</dbReference>
<dbReference type="Proteomes" id="UP000677228">
    <property type="component" value="Unassembled WGS sequence"/>
</dbReference>
<feature type="domain" description="C2H2-type" evidence="1">
    <location>
        <begin position="6"/>
        <end position="29"/>
    </location>
</feature>
<dbReference type="InterPro" id="IPR013087">
    <property type="entry name" value="Znf_C2H2_type"/>
</dbReference>
<dbReference type="EMBL" id="CAJOBA010000211">
    <property type="protein sequence ID" value="CAF3513956.1"/>
    <property type="molecule type" value="Genomic_DNA"/>
</dbReference>